<dbReference type="GO" id="GO:0005737">
    <property type="term" value="C:cytoplasm"/>
    <property type="evidence" value="ECO:0007669"/>
    <property type="project" value="UniProtKB-SubCell"/>
</dbReference>
<comment type="catalytic activity">
    <reaction evidence="10">
        <text>L-seryl-[protein] + ATP = O-phospho-L-seryl-[protein] + ADP + H(+)</text>
        <dbReference type="Rhea" id="RHEA:17989"/>
        <dbReference type="Rhea" id="RHEA-COMP:9863"/>
        <dbReference type="Rhea" id="RHEA-COMP:11604"/>
        <dbReference type="ChEBI" id="CHEBI:15378"/>
        <dbReference type="ChEBI" id="CHEBI:29999"/>
        <dbReference type="ChEBI" id="CHEBI:30616"/>
        <dbReference type="ChEBI" id="CHEBI:83421"/>
        <dbReference type="ChEBI" id="CHEBI:456216"/>
        <dbReference type="EC" id="2.7.11.1"/>
    </reaction>
</comment>
<keyword evidence="15" id="KW-1185">Reference proteome</keyword>
<evidence type="ECO:0000256" key="3">
    <source>
        <dbReference type="ARBA" id="ARBA00022490"/>
    </source>
</evidence>
<dbReference type="EC" id="2.7.11.1" evidence="2"/>
<evidence type="ECO:0000259" key="13">
    <source>
        <dbReference type="PROSITE" id="PS50011"/>
    </source>
</evidence>
<keyword evidence="4" id="KW-0723">Serine/threonine-protein kinase</keyword>
<organism evidence="14 15">
    <name type="scientific">Rhizoclosmatium globosum</name>
    <dbReference type="NCBI Taxonomy" id="329046"/>
    <lineage>
        <taxon>Eukaryota</taxon>
        <taxon>Fungi</taxon>
        <taxon>Fungi incertae sedis</taxon>
        <taxon>Chytridiomycota</taxon>
        <taxon>Chytridiomycota incertae sedis</taxon>
        <taxon>Chytridiomycetes</taxon>
        <taxon>Chytridiales</taxon>
        <taxon>Chytriomycetaceae</taxon>
        <taxon>Rhizoclosmatium</taxon>
    </lineage>
</organism>
<evidence type="ECO:0000256" key="7">
    <source>
        <dbReference type="ARBA" id="ARBA00022777"/>
    </source>
</evidence>
<dbReference type="FunFam" id="1.10.510.10:FF:001222">
    <property type="entry name" value="Serine/threonine-protein kinase ppk25"/>
    <property type="match status" value="1"/>
</dbReference>
<dbReference type="PROSITE" id="PS00108">
    <property type="entry name" value="PROTEIN_KINASE_ST"/>
    <property type="match status" value="1"/>
</dbReference>
<keyword evidence="6 11" id="KW-0547">Nucleotide-binding</keyword>
<evidence type="ECO:0000256" key="9">
    <source>
        <dbReference type="ARBA" id="ARBA00047899"/>
    </source>
</evidence>
<feature type="binding site" evidence="11">
    <location>
        <position position="176"/>
    </location>
    <ligand>
        <name>ATP</name>
        <dbReference type="ChEBI" id="CHEBI:30616"/>
    </ligand>
</feature>
<accession>A0A1Y2CSI5</accession>
<evidence type="ECO:0000256" key="8">
    <source>
        <dbReference type="ARBA" id="ARBA00022840"/>
    </source>
</evidence>
<dbReference type="InterPro" id="IPR011009">
    <property type="entry name" value="Kinase-like_dom_sf"/>
</dbReference>
<dbReference type="GO" id="GO:0004674">
    <property type="term" value="F:protein serine/threonine kinase activity"/>
    <property type="evidence" value="ECO:0007669"/>
    <property type="project" value="UniProtKB-KW"/>
</dbReference>
<sequence>MGRLSLRHHGHPLADVLPLFNSNRKDADGGSPPEAAANDAAAAALLSQLLSELGASPPAAAATRRSTLKAEKKKSGIDIADLNSVATNEELPPPLPPLPVAATRFVAEPEDADQEVALPAKNHQTIVDSTSPQKPANLKEEAILGDYLLQKTIGEGCFSKVKMAIHFPTGHKVAIKCMDKNAIQSEVGNSERTLREILVLSHLYHPNITRLLQVVDTKDYTYLILEYEEGGELFDYIISKHVLPESEARTKFRQLLSAIQYCHINGIVHRDLKPENILLDSHGNMKLIDFGFSNVVRDGNMMDTFCGSPSYAAPEMIARRKYNGQDVDIWALGVILFVLVCGYHPFDCQHMGRMYTNILSARYKFPEESPKVSDNAKDILASMLKVNPLERATLSKLQSHPWITDNGALPPVEFYELPLESPVSPGSPTSSPIRGDPCHLKDNSLIAELKRMGFSNEEIEFAKKTGDPGPVMAAYHLLRAEKKRAQAKQTETTQSVSTAPTGLKGLNIQTDFSELPPLPQQQPQQKDENSSEFVPRTPLSTTFILDPTTGTPISPVTNKVIAPKTVLYHNGDPNYNLTSPASTIPPRSTPTTNTLETPASPSKSTNPNSLITKIRSPTATSPSKPTSLLSDSHKTLLQDDTFHKDLTNVSPDRAATDLEQRMHDHNISFTRTTDETSRKTLYDCVWKNPLSIVLSPGFGQDGGGVDRVVKGMFLAEDVPSEGLMFQIELVSWEKGRDTVASVGCMNVKAAGTFFVGLLLTGVGSVGRRKL</sequence>
<dbReference type="STRING" id="329046.A0A1Y2CSI5"/>
<dbReference type="InterPro" id="IPR017441">
    <property type="entry name" value="Protein_kinase_ATP_BS"/>
</dbReference>
<dbReference type="PANTHER" id="PTHR24346">
    <property type="entry name" value="MAP/MICROTUBULE AFFINITY-REGULATING KINASE"/>
    <property type="match status" value="1"/>
</dbReference>
<comment type="subcellular location">
    <subcellularLocation>
        <location evidence="1">Cytoplasm</location>
    </subcellularLocation>
</comment>
<feature type="domain" description="Protein kinase" evidence="13">
    <location>
        <begin position="147"/>
        <end position="403"/>
    </location>
</feature>
<evidence type="ECO:0000256" key="12">
    <source>
        <dbReference type="SAM" id="MobiDB-lite"/>
    </source>
</evidence>
<evidence type="ECO:0000256" key="2">
    <source>
        <dbReference type="ARBA" id="ARBA00012513"/>
    </source>
</evidence>
<dbReference type="GO" id="GO:0005524">
    <property type="term" value="F:ATP binding"/>
    <property type="evidence" value="ECO:0007669"/>
    <property type="project" value="UniProtKB-UniRule"/>
</dbReference>
<evidence type="ECO:0000256" key="6">
    <source>
        <dbReference type="ARBA" id="ARBA00022741"/>
    </source>
</evidence>
<evidence type="ECO:0000256" key="10">
    <source>
        <dbReference type="ARBA" id="ARBA00048679"/>
    </source>
</evidence>
<dbReference type="PANTHER" id="PTHR24346:SF106">
    <property type="entry name" value="PROTEIN KINASE DOMAIN-CONTAINING PROTEIN"/>
    <property type="match status" value="1"/>
</dbReference>
<feature type="compositionally biased region" description="Low complexity" evidence="12">
    <location>
        <begin position="616"/>
        <end position="630"/>
    </location>
</feature>
<dbReference type="FunFam" id="3.30.200.20:FF:000003">
    <property type="entry name" value="Non-specific serine/threonine protein kinase"/>
    <property type="match status" value="1"/>
</dbReference>
<evidence type="ECO:0000256" key="5">
    <source>
        <dbReference type="ARBA" id="ARBA00022679"/>
    </source>
</evidence>
<dbReference type="SUPFAM" id="SSF56112">
    <property type="entry name" value="Protein kinase-like (PK-like)"/>
    <property type="match status" value="1"/>
</dbReference>
<feature type="region of interest" description="Disordered" evidence="12">
    <location>
        <begin position="577"/>
        <end position="630"/>
    </location>
</feature>
<evidence type="ECO:0000256" key="4">
    <source>
        <dbReference type="ARBA" id="ARBA00022527"/>
    </source>
</evidence>
<dbReference type="Proteomes" id="UP000193642">
    <property type="component" value="Unassembled WGS sequence"/>
</dbReference>
<dbReference type="Gene3D" id="1.10.510.10">
    <property type="entry name" value="Transferase(Phosphotransferase) domain 1"/>
    <property type="match status" value="1"/>
</dbReference>
<evidence type="ECO:0000313" key="14">
    <source>
        <dbReference type="EMBL" id="ORY49962.1"/>
    </source>
</evidence>
<comment type="catalytic activity">
    <reaction evidence="9">
        <text>L-threonyl-[protein] + ATP = O-phospho-L-threonyl-[protein] + ADP + H(+)</text>
        <dbReference type="Rhea" id="RHEA:46608"/>
        <dbReference type="Rhea" id="RHEA-COMP:11060"/>
        <dbReference type="Rhea" id="RHEA-COMP:11605"/>
        <dbReference type="ChEBI" id="CHEBI:15378"/>
        <dbReference type="ChEBI" id="CHEBI:30013"/>
        <dbReference type="ChEBI" id="CHEBI:30616"/>
        <dbReference type="ChEBI" id="CHEBI:61977"/>
        <dbReference type="ChEBI" id="CHEBI:456216"/>
        <dbReference type="EC" id="2.7.11.1"/>
    </reaction>
</comment>
<keyword evidence="7 14" id="KW-0418">Kinase</keyword>
<feature type="region of interest" description="Disordered" evidence="12">
    <location>
        <begin position="482"/>
        <end position="535"/>
    </location>
</feature>
<feature type="compositionally biased region" description="Polar residues" evidence="12">
    <location>
        <begin position="487"/>
        <end position="500"/>
    </location>
</feature>
<evidence type="ECO:0000256" key="11">
    <source>
        <dbReference type="PROSITE-ProRule" id="PRU10141"/>
    </source>
</evidence>
<dbReference type="OrthoDB" id="193931at2759"/>
<dbReference type="Pfam" id="PF00069">
    <property type="entry name" value="Pkinase"/>
    <property type="match status" value="1"/>
</dbReference>
<dbReference type="InterPro" id="IPR000719">
    <property type="entry name" value="Prot_kinase_dom"/>
</dbReference>
<keyword evidence="8 11" id="KW-0067">ATP-binding</keyword>
<evidence type="ECO:0000256" key="1">
    <source>
        <dbReference type="ARBA" id="ARBA00004496"/>
    </source>
</evidence>
<dbReference type="AlphaFoldDB" id="A0A1Y2CSI5"/>
<protein>
    <recommendedName>
        <fullName evidence="2">non-specific serine/threonine protein kinase</fullName>
        <ecNumber evidence="2">2.7.11.1</ecNumber>
    </recommendedName>
</protein>
<dbReference type="GO" id="GO:0035556">
    <property type="term" value="P:intracellular signal transduction"/>
    <property type="evidence" value="ECO:0007669"/>
    <property type="project" value="TreeGrafter"/>
</dbReference>
<keyword evidence="5" id="KW-0808">Transferase</keyword>
<gene>
    <name evidence="14" type="ORF">BCR33DRAFT_713556</name>
</gene>
<keyword evidence="3" id="KW-0963">Cytoplasm</keyword>
<proteinExistence type="predicted"/>
<reference evidence="14 15" key="1">
    <citation type="submission" date="2016-07" db="EMBL/GenBank/DDBJ databases">
        <title>Pervasive Adenine N6-methylation of Active Genes in Fungi.</title>
        <authorList>
            <consortium name="DOE Joint Genome Institute"/>
            <person name="Mondo S.J."/>
            <person name="Dannebaum R.O."/>
            <person name="Kuo R.C."/>
            <person name="Labutti K."/>
            <person name="Haridas S."/>
            <person name="Kuo A."/>
            <person name="Salamov A."/>
            <person name="Ahrendt S.R."/>
            <person name="Lipzen A."/>
            <person name="Sullivan W."/>
            <person name="Andreopoulos W.B."/>
            <person name="Clum A."/>
            <person name="Lindquist E."/>
            <person name="Daum C."/>
            <person name="Ramamoorthy G.K."/>
            <person name="Gryganskyi A."/>
            <person name="Culley D."/>
            <person name="Magnuson J.K."/>
            <person name="James T.Y."/>
            <person name="O'Malley M.A."/>
            <person name="Stajich J.E."/>
            <person name="Spatafora J.W."/>
            <person name="Visel A."/>
            <person name="Grigoriev I.V."/>
        </authorList>
    </citation>
    <scope>NUCLEOTIDE SEQUENCE [LARGE SCALE GENOMIC DNA]</scope>
    <source>
        <strain evidence="14 15">JEL800</strain>
    </source>
</reference>
<dbReference type="InterPro" id="IPR008271">
    <property type="entry name" value="Ser/Thr_kinase_AS"/>
</dbReference>
<feature type="compositionally biased region" description="Polar residues" evidence="12">
    <location>
        <begin position="577"/>
        <end position="611"/>
    </location>
</feature>
<dbReference type="CDD" id="cd14003">
    <property type="entry name" value="STKc_AMPK-like"/>
    <property type="match status" value="1"/>
</dbReference>
<comment type="caution">
    <text evidence="14">The sequence shown here is derived from an EMBL/GenBank/DDBJ whole genome shotgun (WGS) entry which is preliminary data.</text>
</comment>
<evidence type="ECO:0000313" key="15">
    <source>
        <dbReference type="Proteomes" id="UP000193642"/>
    </source>
</evidence>
<dbReference type="PROSITE" id="PS50011">
    <property type="entry name" value="PROTEIN_KINASE_DOM"/>
    <property type="match status" value="1"/>
</dbReference>
<dbReference type="SMART" id="SM00220">
    <property type="entry name" value="S_TKc"/>
    <property type="match status" value="1"/>
</dbReference>
<dbReference type="EMBL" id="MCGO01000008">
    <property type="protein sequence ID" value="ORY49962.1"/>
    <property type="molecule type" value="Genomic_DNA"/>
</dbReference>
<dbReference type="PROSITE" id="PS00107">
    <property type="entry name" value="PROTEIN_KINASE_ATP"/>
    <property type="match status" value="1"/>
</dbReference>
<name>A0A1Y2CSI5_9FUNG</name>